<reference evidence="7" key="1">
    <citation type="journal article" date="2008" name="ISME J.">
        <title>Genomic patterns of recombination, clonal divergence and environment in marine microbial populations.</title>
        <authorList>
            <person name="Konstantinidis K.T."/>
            <person name="Delong E.F."/>
        </authorList>
    </citation>
    <scope>NUCLEOTIDE SEQUENCE</scope>
</reference>
<evidence type="ECO:0000256" key="2">
    <source>
        <dbReference type="ARBA" id="ARBA00022448"/>
    </source>
</evidence>
<gene>
    <name evidence="7" type="ORF">ALOHA_HF4000APKG2M17ctg1g10</name>
</gene>
<accession>B3T6S9</accession>
<dbReference type="SUPFAM" id="SSF56954">
    <property type="entry name" value="Outer membrane efflux proteins (OEP)"/>
    <property type="match status" value="1"/>
</dbReference>
<evidence type="ECO:0000313" key="7">
    <source>
        <dbReference type="EMBL" id="ABZ08288.1"/>
    </source>
</evidence>
<proteinExistence type="predicted"/>
<dbReference type="InterPro" id="IPR051906">
    <property type="entry name" value="TolC-like"/>
</dbReference>
<dbReference type="Pfam" id="PF02321">
    <property type="entry name" value="OEP"/>
    <property type="match status" value="1"/>
</dbReference>
<comment type="subcellular location">
    <subcellularLocation>
        <location evidence="1">Cell outer membrane</location>
    </subcellularLocation>
</comment>
<dbReference type="PANTHER" id="PTHR30026">
    <property type="entry name" value="OUTER MEMBRANE PROTEIN TOLC"/>
    <property type="match status" value="1"/>
</dbReference>
<dbReference type="EMBL" id="EU016626">
    <property type="protein sequence ID" value="ABZ08288.1"/>
    <property type="molecule type" value="Genomic_DNA"/>
</dbReference>
<evidence type="ECO:0000256" key="1">
    <source>
        <dbReference type="ARBA" id="ARBA00004442"/>
    </source>
</evidence>
<evidence type="ECO:0000256" key="3">
    <source>
        <dbReference type="ARBA" id="ARBA00022452"/>
    </source>
</evidence>
<keyword evidence="3" id="KW-1134">Transmembrane beta strand</keyword>
<dbReference type="GO" id="GO:1990281">
    <property type="term" value="C:efflux pump complex"/>
    <property type="evidence" value="ECO:0007669"/>
    <property type="project" value="TreeGrafter"/>
</dbReference>
<sequence length="546" mass="61762">MSVTHSCGYRSGYLNIALGERVLSPDSLRVAVHGPAIRGTYAKERTKLPYTVTWRQEPRRIHTRFFSFPGSVRTSWQLSRVCMSRLLISFAVFLFAFPALAQEQDTIRVTLASAIERSLDISPEVWAKQARTDFSIARYSQARASRFLTEFSATSAHAVAPAIDNPNDTPRDRLYLDPEVRNDWQTLSPFNRIEFEAIQPLWTWGELSGSLAAARAGIDVDRAGTRTTELSVAVRTAEIYYSLLLTEALSRLTSEAGDIVERAKNEIDRLIEEGAEDVDYADLFQVQITEQEFIERRLEVQESRLTARAALSRQMFLADSETIALQDRIMVPIDFLLESLEIYQELALTSRAELDQAWAGVLARNALVDVARADYYPKFFLGITGKWSYAAGRERQRNPYISDPFLSRGIRAGFGLRQNLNFGQTRSKVQQAQAQAAEVRFQGDAVRQLILFEVEEAFRNLIIAEGRLEARDEALLISKKWLRDEEINFDLEIGDTENLVKAVRENLSQRAQKEQAIYSYNLSVIRLLEKTGSLILALEAGTLVGL</sequence>
<dbReference type="AlphaFoldDB" id="B3T6S9"/>
<dbReference type="PANTHER" id="PTHR30026:SF13">
    <property type="entry name" value="MEMBRANE EFFLUX PROTEIN, PUTATIVE-RELATED"/>
    <property type="match status" value="1"/>
</dbReference>
<evidence type="ECO:0000256" key="4">
    <source>
        <dbReference type="ARBA" id="ARBA00022692"/>
    </source>
</evidence>
<organism evidence="7">
    <name type="scientific">uncultured marine microorganism HF4000_APKG2M17</name>
    <dbReference type="NCBI Taxonomy" id="455548"/>
    <lineage>
        <taxon>unclassified sequences</taxon>
        <taxon>environmental samples</taxon>
    </lineage>
</organism>
<name>B3T6S9_9ZZZZ</name>
<keyword evidence="6" id="KW-0998">Cell outer membrane</keyword>
<evidence type="ECO:0000256" key="6">
    <source>
        <dbReference type="ARBA" id="ARBA00023237"/>
    </source>
</evidence>
<keyword evidence="2" id="KW-0813">Transport</keyword>
<keyword evidence="5" id="KW-0472">Membrane</keyword>
<evidence type="ECO:0000256" key="5">
    <source>
        <dbReference type="ARBA" id="ARBA00023136"/>
    </source>
</evidence>
<keyword evidence="4" id="KW-0812">Transmembrane</keyword>
<dbReference type="InterPro" id="IPR003423">
    <property type="entry name" value="OMP_efflux"/>
</dbReference>
<protein>
    <submittedName>
        <fullName evidence="7">Putative Outer membrane efflux protein</fullName>
    </submittedName>
</protein>
<dbReference type="GO" id="GO:0015288">
    <property type="term" value="F:porin activity"/>
    <property type="evidence" value="ECO:0007669"/>
    <property type="project" value="TreeGrafter"/>
</dbReference>
<dbReference type="GO" id="GO:0015562">
    <property type="term" value="F:efflux transmembrane transporter activity"/>
    <property type="evidence" value="ECO:0007669"/>
    <property type="project" value="InterPro"/>
</dbReference>
<dbReference type="Gene3D" id="1.20.1600.10">
    <property type="entry name" value="Outer membrane efflux proteins (OEP)"/>
    <property type="match status" value="1"/>
</dbReference>